<feature type="domain" description="Major facilitator superfamily associated" evidence="8">
    <location>
        <begin position="65"/>
        <end position="406"/>
    </location>
</feature>
<dbReference type="AlphaFoldDB" id="A0AAD2G2B8"/>
<dbReference type="InterPro" id="IPR024989">
    <property type="entry name" value="MFS_assoc_dom"/>
</dbReference>
<feature type="transmembrane region" description="Helical" evidence="7">
    <location>
        <begin position="112"/>
        <end position="133"/>
    </location>
</feature>
<feature type="region of interest" description="Disordered" evidence="6">
    <location>
        <begin position="495"/>
        <end position="517"/>
    </location>
</feature>
<evidence type="ECO:0000256" key="1">
    <source>
        <dbReference type="ARBA" id="ARBA00004141"/>
    </source>
</evidence>
<comment type="subcellular location">
    <subcellularLocation>
        <location evidence="1">Membrane</location>
        <topology evidence="1">Multi-pass membrane protein</topology>
    </subcellularLocation>
</comment>
<dbReference type="Gene3D" id="1.20.1250.20">
    <property type="entry name" value="MFS general substrate transporter like domains"/>
    <property type="match status" value="3"/>
</dbReference>
<dbReference type="GO" id="GO:0016020">
    <property type="term" value="C:membrane"/>
    <property type="evidence" value="ECO:0007669"/>
    <property type="project" value="UniProtKB-SubCell"/>
</dbReference>
<feature type="region of interest" description="Disordered" evidence="6">
    <location>
        <begin position="1"/>
        <end position="27"/>
    </location>
</feature>
<evidence type="ECO:0000256" key="3">
    <source>
        <dbReference type="ARBA" id="ARBA00022692"/>
    </source>
</evidence>
<feature type="transmembrane region" description="Helical" evidence="7">
    <location>
        <begin position="176"/>
        <end position="196"/>
    </location>
</feature>
<feature type="transmembrane region" description="Helical" evidence="7">
    <location>
        <begin position="348"/>
        <end position="366"/>
    </location>
</feature>
<dbReference type="PANTHER" id="PTHR16172">
    <property type="entry name" value="MAJOR FACILITATOR SUPERFAMILY DOMAIN-CONTAINING PROTEIN 6-LIKE"/>
    <property type="match status" value="1"/>
</dbReference>
<sequence>MELESNSAGDDNGSTLEVPLLTSNERRRDDSDRSEFFVDGLPYKTSLLIKSLYFLDALGSSTWGRFSAVYYNLHNLQSAQIGCIEGIRTVIPTISQVAWGITADKWQSRKSVWLLTKVCSTISLLALALPLIYQSFWRILFASAVAQLFVSDGLLDAYTLDLLGQENKLYYGRYRLYASLSWGVGSMVIGWITDRYGFEPNFILFALLSGLMVFLVAWYIPETGTNTATVNQEEDDQAGQETVGGQESVCEDDEERVHIEEDPVAEEGTLMELVAIIVRPQTLLFLLEVIIMGAAMATVERLLFLYLINDLQASTFICGLSVFVNVLFELPIFLYASQFMALLGHDGLMIVAMACFSFRVWGYTLLTPSTKLWILPLEVLHGITFACYWTVATDIAKILVHQTTATQRNDVNSNEIRNNRKSGYWSTVIPTSVNMLYSAVGSSLGSVLGGWAMHKYGSRRMYTIMASIVFGALVLHILGTFASRVWFGSSFLPSDNGNGDGDESCDDVEDDEDAETE</sequence>
<evidence type="ECO:0000256" key="7">
    <source>
        <dbReference type="SAM" id="Phobius"/>
    </source>
</evidence>
<dbReference type="InterPro" id="IPR036259">
    <property type="entry name" value="MFS_trans_sf"/>
</dbReference>
<dbReference type="SUPFAM" id="SSF103473">
    <property type="entry name" value="MFS general substrate transporter"/>
    <property type="match status" value="1"/>
</dbReference>
<dbReference type="InterPro" id="IPR051717">
    <property type="entry name" value="MFS_MFSD6"/>
</dbReference>
<keyword evidence="5 7" id="KW-0472">Membrane</keyword>
<keyword evidence="4 7" id="KW-1133">Transmembrane helix</keyword>
<evidence type="ECO:0000256" key="4">
    <source>
        <dbReference type="ARBA" id="ARBA00022989"/>
    </source>
</evidence>
<proteinExistence type="inferred from homology"/>
<comment type="caution">
    <text evidence="9">The sequence shown here is derived from an EMBL/GenBank/DDBJ whole genome shotgun (WGS) entry which is preliminary data.</text>
</comment>
<feature type="compositionally biased region" description="Acidic residues" evidence="6">
    <location>
        <begin position="500"/>
        <end position="517"/>
    </location>
</feature>
<feature type="transmembrane region" description="Helical" evidence="7">
    <location>
        <begin position="202"/>
        <end position="220"/>
    </location>
</feature>
<feature type="compositionally biased region" description="Polar residues" evidence="6">
    <location>
        <begin position="1"/>
        <end position="15"/>
    </location>
</feature>
<gene>
    <name evidence="9" type="ORF">CYCCA115_LOCUS18574</name>
</gene>
<organism evidence="9 10">
    <name type="scientific">Cylindrotheca closterium</name>
    <dbReference type="NCBI Taxonomy" id="2856"/>
    <lineage>
        <taxon>Eukaryota</taxon>
        <taxon>Sar</taxon>
        <taxon>Stramenopiles</taxon>
        <taxon>Ochrophyta</taxon>
        <taxon>Bacillariophyta</taxon>
        <taxon>Bacillariophyceae</taxon>
        <taxon>Bacillariophycidae</taxon>
        <taxon>Bacillariales</taxon>
        <taxon>Bacillariaceae</taxon>
        <taxon>Cylindrotheca</taxon>
    </lineage>
</organism>
<evidence type="ECO:0000313" key="10">
    <source>
        <dbReference type="Proteomes" id="UP001295423"/>
    </source>
</evidence>
<feature type="transmembrane region" description="Helical" evidence="7">
    <location>
        <begin position="139"/>
        <end position="164"/>
    </location>
</feature>
<evidence type="ECO:0000256" key="2">
    <source>
        <dbReference type="ARBA" id="ARBA00005241"/>
    </source>
</evidence>
<feature type="transmembrane region" description="Helical" evidence="7">
    <location>
        <begin position="283"/>
        <end position="308"/>
    </location>
</feature>
<evidence type="ECO:0000259" key="8">
    <source>
        <dbReference type="Pfam" id="PF12832"/>
    </source>
</evidence>
<dbReference type="Pfam" id="PF12832">
    <property type="entry name" value="MFS_1_like"/>
    <property type="match status" value="1"/>
</dbReference>
<evidence type="ECO:0000256" key="5">
    <source>
        <dbReference type="ARBA" id="ARBA00023136"/>
    </source>
</evidence>
<name>A0AAD2G2B8_9STRA</name>
<keyword evidence="10" id="KW-1185">Reference proteome</keyword>
<comment type="similarity">
    <text evidence="2">Belongs to the major facilitator superfamily. MFSD6 family.</text>
</comment>
<evidence type="ECO:0000313" key="9">
    <source>
        <dbReference type="EMBL" id="CAJ1960158.1"/>
    </source>
</evidence>
<dbReference type="EMBL" id="CAKOGP040002047">
    <property type="protein sequence ID" value="CAJ1960158.1"/>
    <property type="molecule type" value="Genomic_DNA"/>
</dbReference>
<accession>A0AAD2G2B8</accession>
<dbReference type="PANTHER" id="PTHR16172:SF41">
    <property type="entry name" value="MAJOR FACILITATOR SUPERFAMILY DOMAIN-CONTAINING PROTEIN 6-LIKE"/>
    <property type="match status" value="1"/>
</dbReference>
<dbReference type="Proteomes" id="UP001295423">
    <property type="component" value="Unassembled WGS sequence"/>
</dbReference>
<feature type="transmembrane region" description="Helical" evidence="7">
    <location>
        <begin position="464"/>
        <end position="487"/>
    </location>
</feature>
<protein>
    <recommendedName>
        <fullName evidence="8">Major facilitator superfamily associated domain-containing protein</fullName>
    </recommendedName>
</protein>
<keyword evidence="3 7" id="KW-0812">Transmembrane</keyword>
<reference evidence="9" key="1">
    <citation type="submission" date="2023-08" db="EMBL/GenBank/DDBJ databases">
        <authorList>
            <person name="Audoor S."/>
            <person name="Bilcke G."/>
        </authorList>
    </citation>
    <scope>NUCLEOTIDE SEQUENCE</scope>
</reference>
<evidence type="ECO:0000256" key="6">
    <source>
        <dbReference type="SAM" id="MobiDB-lite"/>
    </source>
</evidence>
<feature type="transmembrane region" description="Helical" evidence="7">
    <location>
        <begin position="314"/>
        <end position="336"/>
    </location>
</feature>